<dbReference type="InterPro" id="IPR000719">
    <property type="entry name" value="Prot_kinase_dom"/>
</dbReference>
<dbReference type="Gene3D" id="1.10.510.10">
    <property type="entry name" value="Transferase(Phosphotransferase) domain 1"/>
    <property type="match status" value="1"/>
</dbReference>
<sequence length="362" mass="37050">MGRAALRSNSAAALAPQQQGLGECSDVELDDASLLAPEDLLSTIDADASTDADGPATPSPAAPAATRAAHGADAADVDSLLPPDYLDYESMDTCVVVAPLTLRQQPPRGPGTAAGRATAAGGGGARVDLVRIKMADGRRELLARKTVPHTGDVADEVRFQAEVMALQACDASPFVLCYRGSRELPDRSELFTEYASGGSVEREMGIAHLAVRPSALLLTDTGRVQLGDLSHAATVDADGPLAAPPAADWYTAPELRRLLATPPPSLAAAAAAAPPPLEAVVSPKADVYSVGALVAMCGLWAGNAGAAAAYQEGRVQMPDWAPADLAAFVEALTAADPAARPNAEAALKLPFLAGLEPEDVLL</sequence>
<reference evidence="4" key="1">
    <citation type="journal article" date="2016" name="Nat. Commun.">
        <title>The Gonium pectorale genome demonstrates co-option of cell cycle regulation during the evolution of multicellularity.</title>
        <authorList>
            <person name="Hanschen E.R."/>
            <person name="Marriage T.N."/>
            <person name="Ferris P.J."/>
            <person name="Hamaji T."/>
            <person name="Toyoda A."/>
            <person name="Fujiyama A."/>
            <person name="Neme R."/>
            <person name="Noguchi H."/>
            <person name="Minakuchi Y."/>
            <person name="Suzuki M."/>
            <person name="Kawai-Toyooka H."/>
            <person name="Smith D.R."/>
            <person name="Sparks H."/>
            <person name="Anderson J."/>
            <person name="Bakaric R."/>
            <person name="Luria V."/>
            <person name="Karger A."/>
            <person name="Kirschner M.W."/>
            <person name="Durand P.M."/>
            <person name="Michod R.E."/>
            <person name="Nozaki H."/>
            <person name="Olson B.J."/>
        </authorList>
    </citation>
    <scope>NUCLEOTIDE SEQUENCE [LARGE SCALE GENOMIC DNA]</scope>
    <source>
        <strain evidence="4">NIES-2863</strain>
    </source>
</reference>
<protein>
    <recommendedName>
        <fullName evidence="2">Protein kinase domain-containing protein</fullName>
    </recommendedName>
</protein>
<dbReference type="GO" id="GO:0005524">
    <property type="term" value="F:ATP binding"/>
    <property type="evidence" value="ECO:0007669"/>
    <property type="project" value="InterPro"/>
</dbReference>
<accession>A0A150GK10</accession>
<comment type="caution">
    <text evidence="3">The sequence shown here is derived from an EMBL/GenBank/DDBJ whole genome shotgun (WGS) entry which is preliminary data.</text>
</comment>
<dbReference type="SUPFAM" id="SSF56112">
    <property type="entry name" value="Protein kinase-like (PK-like)"/>
    <property type="match status" value="1"/>
</dbReference>
<dbReference type="EMBL" id="LSYV01000018">
    <property type="protein sequence ID" value="KXZ50169.1"/>
    <property type="molecule type" value="Genomic_DNA"/>
</dbReference>
<dbReference type="OrthoDB" id="10686638at2759"/>
<feature type="region of interest" description="Disordered" evidence="1">
    <location>
        <begin position="38"/>
        <end position="74"/>
    </location>
</feature>
<dbReference type="SMART" id="SM00220">
    <property type="entry name" value="S_TKc"/>
    <property type="match status" value="1"/>
</dbReference>
<feature type="compositionally biased region" description="Low complexity" evidence="1">
    <location>
        <begin position="62"/>
        <end position="74"/>
    </location>
</feature>
<organism evidence="3 4">
    <name type="scientific">Gonium pectorale</name>
    <name type="common">Green alga</name>
    <dbReference type="NCBI Taxonomy" id="33097"/>
    <lineage>
        <taxon>Eukaryota</taxon>
        <taxon>Viridiplantae</taxon>
        <taxon>Chlorophyta</taxon>
        <taxon>core chlorophytes</taxon>
        <taxon>Chlorophyceae</taxon>
        <taxon>CS clade</taxon>
        <taxon>Chlamydomonadales</taxon>
        <taxon>Volvocaceae</taxon>
        <taxon>Gonium</taxon>
    </lineage>
</organism>
<feature type="region of interest" description="Disordered" evidence="1">
    <location>
        <begin position="1"/>
        <end position="20"/>
    </location>
</feature>
<dbReference type="Proteomes" id="UP000075714">
    <property type="component" value="Unassembled WGS sequence"/>
</dbReference>
<evidence type="ECO:0000259" key="2">
    <source>
        <dbReference type="PROSITE" id="PS50011"/>
    </source>
</evidence>
<keyword evidence="4" id="KW-1185">Reference proteome</keyword>
<evidence type="ECO:0000313" key="4">
    <source>
        <dbReference type="Proteomes" id="UP000075714"/>
    </source>
</evidence>
<dbReference type="PROSITE" id="PS50011">
    <property type="entry name" value="PROTEIN_KINASE_DOM"/>
    <property type="match status" value="1"/>
</dbReference>
<evidence type="ECO:0000313" key="3">
    <source>
        <dbReference type="EMBL" id="KXZ50169.1"/>
    </source>
</evidence>
<name>A0A150GK10_GONPE</name>
<dbReference type="AlphaFoldDB" id="A0A150GK10"/>
<feature type="domain" description="Protein kinase" evidence="2">
    <location>
        <begin position="102"/>
        <end position="352"/>
    </location>
</feature>
<evidence type="ECO:0000256" key="1">
    <source>
        <dbReference type="SAM" id="MobiDB-lite"/>
    </source>
</evidence>
<dbReference type="InterPro" id="IPR011009">
    <property type="entry name" value="Kinase-like_dom_sf"/>
</dbReference>
<gene>
    <name evidence="3" type="ORF">GPECTOR_17g805</name>
</gene>
<feature type="compositionally biased region" description="Low complexity" evidence="1">
    <location>
        <begin position="42"/>
        <end position="56"/>
    </location>
</feature>
<proteinExistence type="predicted"/>
<dbReference type="GO" id="GO:0004672">
    <property type="term" value="F:protein kinase activity"/>
    <property type="evidence" value="ECO:0007669"/>
    <property type="project" value="InterPro"/>
</dbReference>